<dbReference type="EMBL" id="DSDK01000040">
    <property type="protein sequence ID" value="HDR50127.1"/>
    <property type="molecule type" value="Genomic_DNA"/>
</dbReference>
<dbReference type="AlphaFoldDB" id="A0A831LFA6"/>
<gene>
    <name evidence="1" type="ORF">ENN90_00700</name>
</gene>
<dbReference type="InterPro" id="IPR036388">
    <property type="entry name" value="WH-like_DNA-bd_sf"/>
</dbReference>
<dbReference type="InterPro" id="IPR007367">
    <property type="entry name" value="DUF433"/>
</dbReference>
<protein>
    <submittedName>
        <fullName evidence="1">DUF433 domain-containing protein</fullName>
    </submittedName>
</protein>
<dbReference type="PANTHER" id="PTHR34849">
    <property type="entry name" value="SSL5025 PROTEIN"/>
    <property type="match status" value="1"/>
</dbReference>
<dbReference type="InterPro" id="IPR009057">
    <property type="entry name" value="Homeodomain-like_sf"/>
</dbReference>
<dbReference type="Gene3D" id="1.10.10.10">
    <property type="entry name" value="Winged helix-like DNA-binding domain superfamily/Winged helix DNA-binding domain"/>
    <property type="match status" value="1"/>
</dbReference>
<name>A0A831LFA6_9BACT</name>
<comment type="caution">
    <text evidence="1">The sequence shown here is derived from an EMBL/GenBank/DDBJ whole genome shotgun (WGS) entry which is preliminary data.</text>
</comment>
<organism evidence="1">
    <name type="scientific">Mariniphaga anaerophila</name>
    <dbReference type="NCBI Taxonomy" id="1484053"/>
    <lineage>
        <taxon>Bacteria</taxon>
        <taxon>Pseudomonadati</taxon>
        <taxon>Bacteroidota</taxon>
        <taxon>Bacteroidia</taxon>
        <taxon>Marinilabiliales</taxon>
        <taxon>Prolixibacteraceae</taxon>
        <taxon>Mariniphaga</taxon>
    </lineage>
</organism>
<reference evidence="1" key="1">
    <citation type="journal article" date="2020" name="mSystems">
        <title>Genome- and Community-Level Interaction Insights into Carbon Utilization and Element Cycling Functions of Hydrothermarchaeota in Hydrothermal Sediment.</title>
        <authorList>
            <person name="Zhou Z."/>
            <person name="Liu Y."/>
            <person name="Xu W."/>
            <person name="Pan J."/>
            <person name="Luo Z.H."/>
            <person name="Li M."/>
        </authorList>
    </citation>
    <scope>NUCLEOTIDE SEQUENCE [LARGE SCALE GENOMIC DNA]</scope>
    <source>
        <strain evidence="1">SpSt-1217</strain>
    </source>
</reference>
<proteinExistence type="predicted"/>
<sequence length="77" mass="8542">MTDWTKHIESNPDKLYGKPVIKNTRIPVNIILEKLGAGDSMENLLDAYPSITREDISACLLFAADTIKNEILVPKAS</sequence>
<dbReference type="Pfam" id="PF04255">
    <property type="entry name" value="DUF433"/>
    <property type="match status" value="1"/>
</dbReference>
<accession>A0A831LFA6</accession>
<dbReference type="SUPFAM" id="SSF46689">
    <property type="entry name" value="Homeodomain-like"/>
    <property type="match status" value="1"/>
</dbReference>
<dbReference type="PANTHER" id="PTHR34849:SF3">
    <property type="entry name" value="SSR2962 PROTEIN"/>
    <property type="match status" value="1"/>
</dbReference>
<dbReference type="Proteomes" id="UP000886047">
    <property type="component" value="Unassembled WGS sequence"/>
</dbReference>
<evidence type="ECO:0000313" key="1">
    <source>
        <dbReference type="EMBL" id="HDR50127.1"/>
    </source>
</evidence>